<reference evidence="2 3" key="1">
    <citation type="journal article" date="2018" name="Gigascience">
        <title>Genomes of trombidid mites reveal novel predicted allergens and laterally-transferred genes associated with secondary metabolism.</title>
        <authorList>
            <person name="Dong X."/>
            <person name="Chaisiri K."/>
            <person name="Xia D."/>
            <person name="Armstrong S.D."/>
            <person name="Fang Y."/>
            <person name="Donnelly M.J."/>
            <person name="Kadowaki T."/>
            <person name="McGarry J.W."/>
            <person name="Darby A.C."/>
            <person name="Makepeace B.L."/>
        </authorList>
    </citation>
    <scope>NUCLEOTIDE SEQUENCE [LARGE SCALE GENOMIC DNA]</scope>
    <source>
        <strain evidence="2">UoL-UT</strain>
    </source>
</reference>
<keyword evidence="1 2" id="KW-0812">Transmembrane</keyword>
<keyword evidence="3" id="KW-1185">Reference proteome</keyword>
<keyword evidence="1" id="KW-0472">Membrane</keyword>
<sequence>MPYNYVCVQTGCVLSQLTSLDDIFSFSTMCKLAAVATVVLIPGLVMKNDTQLLEHPPKHSSMRFRN</sequence>
<dbReference type="OrthoDB" id="3364966at2759"/>
<dbReference type="Proteomes" id="UP000288716">
    <property type="component" value="Unassembled WGS sequence"/>
</dbReference>
<feature type="transmembrane region" description="Helical" evidence="1">
    <location>
        <begin position="23"/>
        <end position="45"/>
    </location>
</feature>
<organism evidence="2 3">
    <name type="scientific">Leptotrombidium deliense</name>
    <dbReference type="NCBI Taxonomy" id="299467"/>
    <lineage>
        <taxon>Eukaryota</taxon>
        <taxon>Metazoa</taxon>
        <taxon>Ecdysozoa</taxon>
        <taxon>Arthropoda</taxon>
        <taxon>Chelicerata</taxon>
        <taxon>Arachnida</taxon>
        <taxon>Acari</taxon>
        <taxon>Acariformes</taxon>
        <taxon>Trombidiformes</taxon>
        <taxon>Prostigmata</taxon>
        <taxon>Anystina</taxon>
        <taxon>Parasitengona</taxon>
        <taxon>Trombiculoidea</taxon>
        <taxon>Trombiculidae</taxon>
        <taxon>Leptotrombidium</taxon>
    </lineage>
</organism>
<proteinExistence type="predicted"/>
<dbReference type="EMBL" id="NCKV01022089">
    <property type="protein sequence ID" value="RWS19869.1"/>
    <property type="molecule type" value="Genomic_DNA"/>
</dbReference>
<protein>
    <submittedName>
        <fullName evidence="2">Transmembrane protein 41A-like protein</fullName>
    </submittedName>
</protein>
<dbReference type="AlphaFoldDB" id="A0A443RXU6"/>
<dbReference type="VEuPathDB" id="VectorBase:LDEU012171"/>
<keyword evidence="1" id="KW-1133">Transmembrane helix</keyword>
<name>A0A443RXU6_9ACAR</name>
<evidence type="ECO:0000256" key="1">
    <source>
        <dbReference type="SAM" id="Phobius"/>
    </source>
</evidence>
<evidence type="ECO:0000313" key="3">
    <source>
        <dbReference type="Proteomes" id="UP000288716"/>
    </source>
</evidence>
<comment type="caution">
    <text evidence="2">The sequence shown here is derived from an EMBL/GenBank/DDBJ whole genome shotgun (WGS) entry which is preliminary data.</text>
</comment>
<dbReference type="STRING" id="299467.A0A443RXU6"/>
<evidence type="ECO:0000313" key="2">
    <source>
        <dbReference type="EMBL" id="RWS19869.1"/>
    </source>
</evidence>
<accession>A0A443RXU6</accession>
<gene>
    <name evidence="2" type="ORF">B4U80_03680</name>
</gene>